<dbReference type="PIRSF" id="PIRSF018266">
    <property type="entry name" value="FecR"/>
    <property type="match status" value="1"/>
</dbReference>
<gene>
    <name evidence="4" type="ORF">NY667_20700</name>
</gene>
<organism evidence="4 5">
    <name type="scientific">Xanthomonas hortorum pv. hederae</name>
    <dbReference type="NCBI Taxonomy" id="453603"/>
    <lineage>
        <taxon>Bacteria</taxon>
        <taxon>Pseudomonadati</taxon>
        <taxon>Pseudomonadota</taxon>
        <taxon>Gammaproteobacteria</taxon>
        <taxon>Lysobacterales</taxon>
        <taxon>Lysobacteraceae</taxon>
        <taxon>Xanthomonas</taxon>
    </lineage>
</organism>
<dbReference type="InterPro" id="IPR006860">
    <property type="entry name" value="FecR"/>
</dbReference>
<evidence type="ECO:0000259" key="3">
    <source>
        <dbReference type="Pfam" id="PF04773"/>
    </source>
</evidence>
<dbReference type="GO" id="GO:0016989">
    <property type="term" value="F:sigma factor antagonist activity"/>
    <property type="evidence" value="ECO:0007669"/>
    <property type="project" value="TreeGrafter"/>
</dbReference>
<feature type="compositionally biased region" description="Basic and acidic residues" evidence="1">
    <location>
        <begin position="18"/>
        <end position="31"/>
    </location>
</feature>
<feature type="region of interest" description="Disordered" evidence="1">
    <location>
        <begin position="1"/>
        <end position="31"/>
    </location>
</feature>
<protein>
    <submittedName>
        <fullName evidence="4">FecR domain-containing protein</fullName>
    </submittedName>
</protein>
<keyword evidence="2" id="KW-0472">Membrane</keyword>
<evidence type="ECO:0000313" key="5">
    <source>
        <dbReference type="Proteomes" id="UP001140230"/>
    </source>
</evidence>
<dbReference type="PANTHER" id="PTHR30273:SF2">
    <property type="entry name" value="PROTEIN FECR"/>
    <property type="match status" value="1"/>
</dbReference>
<dbReference type="Pfam" id="PF04773">
    <property type="entry name" value="FecR"/>
    <property type="match status" value="1"/>
</dbReference>
<reference evidence="4" key="2">
    <citation type="submission" date="2022-08" db="EMBL/GenBank/DDBJ databases">
        <authorList>
            <person name="Iruegas-Bocardo F."/>
            <person name="Weisberg A.J."/>
            <person name="Riutta E.R."/>
            <person name="Kilday K."/>
            <person name="Bonkowski J.C."/>
            <person name="Creswell T."/>
            <person name="Daughtrey M.L."/>
            <person name="Rane K."/>
            <person name="Grunwald N.J."/>
            <person name="Chang J.H."/>
            <person name="Putnam M.L."/>
        </authorList>
    </citation>
    <scope>NUCLEOTIDE SEQUENCE</scope>
    <source>
        <strain evidence="4">22-338</strain>
    </source>
</reference>
<name>A0A9X4BV70_9XANT</name>
<dbReference type="AlphaFoldDB" id="A0A9X4BV70"/>
<comment type="caution">
    <text evidence="4">The sequence shown here is derived from an EMBL/GenBank/DDBJ whole genome shotgun (WGS) entry which is preliminary data.</text>
</comment>
<accession>A0A9X4BV70</accession>
<dbReference type="InterPro" id="IPR012373">
    <property type="entry name" value="Ferrdict_sens_TM"/>
</dbReference>
<evidence type="ECO:0000313" key="4">
    <source>
        <dbReference type="EMBL" id="MDC8640162.1"/>
    </source>
</evidence>
<feature type="domain" description="FecR protein" evidence="3">
    <location>
        <begin position="115"/>
        <end position="205"/>
    </location>
</feature>
<evidence type="ECO:0000256" key="1">
    <source>
        <dbReference type="SAM" id="MobiDB-lite"/>
    </source>
</evidence>
<sequence>MTDDSDRIAQQAAAYRARSRDETPAQRQEREAWLAADARHAREYERLRRVEDRMAGLMGDDPDLQALDAEDIEALARARRRRRGCALSAAAILVLSLIGTYALISFPVAPAPASYATALGERRPDTLADGTRIVLNTDTALEVRYTRARRGIDLQRGEVQFEVAPDRARPFVVRVGEATVTAVGTRFQVRRSEDASVVTLLQGTVDVAQGPVRRTLRPNEQARLSEAGIAVRTIDPELAGGWLDGWLRFHGTPLAEVVAETNRYAARKLRLADPAIAGLELSGNFHAGDSASVAAAVELMLPVRADDTGTDLVLRSR</sequence>
<reference evidence="4" key="1">
    <citation type="journal article" date="2022" name="Phytopathology">
        <title>Whole genome sequencing-based tracing of a 2022 introduction and outbreak of Xanthomonas hortorum pv. pelargonii.</title>
        <authorList>
            <person name="Iruegas Bocardo F."/>
            <person name="Weisberg A.J."/>
            <person name="Riutta E.R."/>
            <person name="Kilday K.B."/>
            <person name="Bonkowski J.C."/>
            <person name="Creswell T.C."/>
            <person name="Daughtrey M."/>
            <person name="Rane K.K."/>
            <person name="Grunwald N.J."/>
            <person name="Chang J.H."/>
            <person name="Putnam M."/>
        </authorList>
    </citation>
    <scope>NUCLEOTIDE SEQUENCE</scope>
    <source>
        <strain evidence="4">22-338</strain>
    </source>
</reference>
<feature type="transmembrane region" description="Helical" evidence="2">
    <location>
        <begin position="85"/>
        <end position="104"/>
    </location>
</feature>
<proteinExistence type="predicted"/>
<dbReference type="PANTHER" id="PTHR30273">
    <property type="entry name" value="PERIPLASMIC SIGNAL SENSOR AND SIGMA FACTOR ACTIVATOR FECR-RELATED"/>
    <property type="match status" value="1"/>
</dbReference>
<dbReference type="Gene3D" id="2.60.120.1440">
    <property type="match status" value="1"/>
</dbReference>
<dbReference type="EMBL" id="JANWTP010000100">
    <property type="protein sequence ID" value="MDC8640162.1"/>
    <property type="molecule type" value="Genomic_DNA"/>
</dbReference>
<keyword evidence="2" id="KW-0812">Transmembrane</keyword>
<dbReference type="Proteomes" id="UP001140230">
    <property type="component" value="Unassembled WGS sequence"/>
</dbReference>
<dbReference type="RefSeq" id="WP_159087114.1">
    <property type="nucleotide sequence ID" value="NZ_CP168173.1"/>
</dbReference>
<keyword evidence="2" id="KW-1133">Transmembrane helix</keyword>
<evidence type="ECO:0000256" key="2">
    <source>
        <dbReference type="SAM" id="Phobius"/>
    </source>
</evidence>